<sequence>MANISDCDIMFNGIDLSKIGHGFGMKSLEFATFFNHNPDWLPQPGFRGGNREFALITEDFGMVLDSNIALAHSSSTIWTHCDAP</sequence>
<reference evidence="1 2" key="1">
    <citation type="submission" date="2019-06" db="EMBL/GenBank/DDBJ databases">
        <authorList>
            <person name="Broberg M."/>
        </authorList>
    </citation>
    <scope>NUCLEOTIDE SEQUENCE [LARGE SCALE GENOMIC DNA]</scope>
</reference>
<accession>A0ABY6V2E9</accession>
<evidence type="ECO:0000313" key="2">
    <source>
        <dbReference type="Proteomes" id="UP000766486"/>
    </source>
</evidence>
<organism evidence="1 2">
    <name type="scientific">Bionectria ochroleuca</name>
    <name type="common">Gliocladium roseum</name>
    <dbReference type="NCBI Taxonomy" id="29856"/>
    <lineage>
        <taxon>Eukaryota</taxon>
        <taxon>Fungi</taxon>
        <taxon>Dikarya</taxon>
        <taxon>Ascomycota</taxon>
        <taxon>Pezizomycotina</taxon>
        <taxon>Sordariomycetes</taxon>
        <taxon>Hypocreomycetidae</taxon>
        <taxon>Hypocreales</taxon>
        <taxon>Bionectriaceae</taxon>
        <taxon>Clonostachys</taxon>
    </lineage>
</organism>
<gene>
    <name evidence="1" type="ORF">CLO192961_LOCUS476195</name>
</gene>
<comment type="caution">
    <text evidence="1">The sequence shown here is derived from an EMBL/GenBank/DDBJ whole genome shotgun (WGS) entry which is preliminary data.</text>
</comment>
<protein>
    <submittedName>
        <fullName evidence="1">Uncharacterized protein</fullName>
    </submittedName>
</protein>
<name>A0ABY6V2E9_BIOOC</name>
<keyword evidence="2" id="KW-1185">Reference proteome</keyword>
<dbReference type="Proteomes" id="UP000766486">
    <property type="component" value="Unassembled WGS sequence"/>
</dbReference>
<evidence type="ECO:0000313" key="1">
    <source>
        <dbReference type="EMBL" id="VUC37595.1"/>
    </source>
</evidence>
<dbReference type="EMBL" id="CABFNS010001012">
    <property type="protein sequence ID" value="VUC37595.1"/>
    <property type="molecule type" value="Genomic_DNA"/>
</dbReference>
<proteinExistence type="predicted"/>